<dbReference type="EMBL" id="FUEG01000005">
    <property type="protein sequence ID" value="SJL04764.1"/>
    <property type="molecule type" value="Genomic_DNA"/>
</dbReference>
<dbReference type="AlphaFoldDB" id="A0A284R7U1"/>
<dbReference type="InterPro" id="IPR013240">
    <property type="entry name" value="DNA-dir_RNA_pol1_su_RPA34"/>
</dbReference>
<name>A0A284R7U1_ARMOS</name>
<dbReference type="OrthoDB" id="76224at2759"/>
<sequence length="257" mass="28415">MSSSASSPSSSPAPEPVSKKGTKKSKDKGKTKVHVDEHGKNEGTDPDWAYQPPDGAVLQENPDSGEFDWDSLNDDEELELWLIRVPENMKTKYLENVTIEIPQGSLSANVGKISRKSHSYDIWSVGEGDDRPTGGDEVGSLECLLPRKSKKDDMYLAPRSIARRLVISETAVLPTAAENQTQEPYRNPPRPSYPKELLKHSFKPYSSNTEQPLADDAMVLDEQVAEEPVQEAAKQAKGKKRKDDGTGETKKAKKPKK</sequence>
<dbReference type="GO" id="GO:0006360">
    <property type="term" value="P:transcription by RNA polymerase I"/>
    <property type="evidence" value="ECO:0007669"/>
    <property type="project" value="InterPro"/>
</dbReference>
<dbReference type="Proteomes" id="UP000219338">
    <property type="component" value="Unassembled WGS sequence"/>
</dbReference>
<dbReference type="Gene3D" id="6.20.250.70">
    <property type="match status" value="1"/>
</dbReference>
<evidence type="ECO:0000313" key="3">
    <source>
        <dbReference type="Proteomes" id="UP000219338"/>
    </source>
</evidence>
<protein>
    <submittedName>
        <fullName evidence="2">Uncharacterized protein</fullName>
    </submittedName>
</protein>
<gene>
    <name evidence="2" type="ORF">ARMOST_08134</name>
</gene>
<feature type="region of interest" description="Disordered" evidence="1">
    <location>
        <begin position="175"/>
        <end position="257"/>
    </location>
</feature>
<reference evidence="3" key="1">
    <citation type="journal article" date="2017" name="Nat. Ecol. Evol.">
        <title>Genome expansion and lineage-specific genetic innovations in the forest pathogenic fungi Armillaria.</title>
        <authorList>
            <person name="Sipos G."/>
            <person name="Prasanna A.N."/>
            <person name="Walter M.C."/>
            <person name="O'Connor E."/>
            <person name="Balint B."/>
            <person name="Krizsan K."/>
            <person name="Kiss B."/>
            <person name="Hess J."/>
            <person name="Varga T."/>
            <person name="Slot J."/>
            <person name="Riley R."/>
            <person name="Boka B."/>
            <person name="Rigling D."/>
            <person name="Barry K."/>
            <person name="Lee J."/>
            <person name="Mihaltcheva S."/>
            <person name="LaButti K."/>
            <person name="Lipzen A."/>
            <person name="Waldron R."/>
            <person name="Moloney N.M."/>
            <person name="Sperisen C."/>
            <person name="Kredics L."/>
            <person name="Vagvoelgyi C."/>
            <person name="Patrignani A."/>
            <person name="Fitzpatrick D."/>
            <person name="Nagy I."/>
            <person name="Doyle S."/>
            <person name="Anderson J.B."/>
            <person name="Grigoriev I.V."/>
            <person name="Gueldener U."/>
            <person name="Muensterkoetter M."/>
            <person name="Nagy L.G."/>
        </authorList>
    </citation>
    <scope>NUCLEOTIDE SEQUENCE [LARGE SCALE GENOMIC DNA]</scope>
    <source>
        <strain evidence="3">C18/9</strain>
    </source>
</reference>
<evidence type="ECO:0000313" key="2">
    <source>
        <dbReference type="EMBL" id="SJL04764.1"/>
    </source>
</evidence>
<dbReference type="OMA" id="DMYLAPR"/>
<keyword evidence="3" id="KW-1185">Reference proteome</keyword>
<feature type="compositionally biased region" description="Basic and acidic residues" evidence="1">
    <location>
        <begin position="241"/>
        <end position="250"/>
    </location>
</feature>
<organism evidence="2 3">
    <name type="scientific">Armillaria ostoyae</name>
    <name type="common">Armillaria root rot fungus</name>
    <dbReference type="NCBI Taxonomy" id="47428"/>
    <lineage>
        <taxon>Eukaryota</taxon>
        <taxon>Fungi</taxon>
        <taxon>Dikarya</taxon>
        <taxon>Basidiomycota</taxon>
        <taxon>Agaricomycotina</taxon>
        <taxon>Agaricomycetes</taxon>
        <taxon>Agaricomycetidae</taxon>
        <taxon>Agaricales</taxon>
        <taxon>Marasmiineae</taxon>
        <taxon>Physalacriaceae</taxon>
        <taxon>Armillaria</taxon>
    </lineage>
</organism>
<accession>A0A284R7U1</accession>
<evidence type="ECO:0000256" key="1">
    <source>
        <dbReference type="SAM" id="MobiDB-lite"/>
    </source>
</evidence>
<feature type="compositionally biased region" description="Basic and acidic residues" evidence="1">
    <location>
        <begin position="28"/>
        <end position="43"/>
    </location>
</feature>
<dbReference type="Pfam" id="PF08208">
    <property type="entry name" value="RNA_polI_A34"/>
    <property type="match status" value="1"/>
</dbReference>
<feature type="region of interest" description="Disordered" evidence="1">
    <location>
        <begin position="1"/>
        <end position="71"/>
    </location>
</feature>
<feature type="compositionally biased region" description="Low complexity" evidence="1">
    <location>
        <begin position="1"/>
        <end position="12"/>
    </location>
</feature>
<proteinExistence type="predicted"/>